<accession>A0A8J8SXM3</accession>
<dbReference type="AlphaFoldDB" id="A0A8J8SXM3"/>
<comment type="caution">
    <text evidence="1">The sequence shown here is derived from an EMBL/GenBank/DDBJ whole genome shotgun (WGS) entry which is preliminary data.</text>
</comment>
<proteinExistence type="predicted"/>
<evidence type="ECO:0000313" key="1">
    <source>
        <dbReference type="EMBL" id="TNV74375.1"/>
    </source>
</evidence>
<organism evidence="1 2">
    <name type="scientific">Halteria grandinella</name>
    <dbReference type="NCBI Taxonomy" id="5974"/>
    <lineage>
        <taxon>Eukaryota</taxon>
        <taxon>Sar</taxon>
        <taxon>Alveolata</taxon>
        <taxon>Ciliophora</taxon>
        <taxon>Intramacronucleata</taxon>
        <taxon>Spirotrichea</taxon>
        <taxon>Stichotrichia</taxon>
        <taxon>Sporadotrichida</taxon>
        <taxon>Halteriidae</taxon>
        <taxon>Halteria</taxon>
    </lineage>
</organism>
<gene>
    <name evidence="1" type="ORF">FGO68_gene7087</name>
</gene>
<reference evidence="1" key="1">
    <citation type="submission" date="2019-06" db="EMBL/GenBank/DDBJ databases">
        <authorList>
            <person name="Zheng W."/>
        </authorList>
    </citation>
    <scope>NUCLEOTIDE SEQUENCE</scope>
    <source>
        <strain evidence="1">QDHG01</strain>
    </source>
</reference>
<dbReference type="Proteomes" id="UP000785679">
    <property type="component" value="Unassembled WGS sequence"/>
</dbReference>
<dbReference type="EMBL" id="RRYP01017074">
    <property type="protein sequence ID" value="TNV74375.1"/>
    <property type="molecule type" value="Genomic_DNA"/>
</dbReference>
<name>A0A8J8SXM3_HALGN</name>
<protein>
    <submittedName>
        <fullName evidence="1">Uncharacterized protein</fullName>
    </submittedName>
</protein>
<evidence type="ECO:0000313" key="2">
    <source>
        <dbReference type="Proteomes" id="UP000785679"/>
    </source>
</evidence>
<sequence length="177" mass="21041">MVYLETATLVYFIQKSAEKFDQLKIQSNDSTQFIQGGANYKASCQYYDSDSKVLIWKFCLHKASIMQQKNKRSSQHKWPQEKQSNENYYTEIQIGPEEIRCKKNAKILRPYYHLGQQARVIFYSKNQFRFAVPSLTMGNLVFEIQAKLLKNRVLPQNRHLRIIIPVYNEQWPLYKGY</sequence>
<keyword evidence="2" id="KW-1185">Reference proteome</keyword>